<feature type="binding site" evidence="5 9">
    <location>
        <position position="366"/>
    </location>
    <ligand>
        <name>Zn(2+)</name>
        <dbReference type="ChEBI" id="CHEBI:29105"/>
    </ligand>
</feature>
<evidence type="ECO:0000256" key="8">
    <source>
        <dbReference type="PIRSR" id="PIRSR000099-3"/>
    </source>
</evidence>
<comment type="catalytic activity">
    <reaction evidence="5">
        <text>L-histidinol + 2 NAD(+) + H2O = L-histidine + 2 NADH + 3 H(+)</text>
        <dbReference type="Rhea" id="RHEA:20641"/>
        <dbReference type="ChEBI" id="CHEBI:15377"/>
        <dbReference type="ChEBI" id="CHEBI:15378"/>
        <dbReference type="ChEBI" id="CHEBI:57540"/>
        <dbReference type="ChEBI" id="CHEBI:57595"/>
        <dbReference type="ChEBI" id="CHEBI:57699"/>
        <dbReference type="ChEBI" id="CHEBI:57945"/>
        <dbReference type="EC" id="1.1.1.23"/>
    </reaction>
</comment>
<dbReference type="Proteomes" id="UP000184603">
    <property type="component" value="Unassembled WGS sequence"/>
</dbReference>
<feature type="binding site" evidence="5 9">
    <location>
        <position position="267"/>
    </location>
    <ligand>
        <name>Zn(2+)</name>
        <dbReference type="ChEBI" id="CHEBI:29105"/>
    </ligand>
</feature>
<dbReference type="AlphaFoldDB" id="A0A1M7Y881"/>
<keyword evidence="2 5" id="KW-0479">Metal-binding</keyword>
<dbReference type="GO" id="GO:0008270">
    <property type="term" value="F:zinc ion binding"/>
    <property type="evidence" value="ECO:0007669"/>
    <property type="project" value="UniProtKB-UniRule"/>
</dbReference>
<dbReference type="PIRSF" id="PIRSF000099">
    <property type="entry name" value="Histidinol_dh"/>
    <property type="match status" value="1"/>
</dbReference>
<evidence type="ECO:0000256" key="6">
    <source>
        <dbReference type="PIRNR" id="PIRNR000099"/>
    </source>
</evidence>
<feature type="binding site" evidence="5 9">
    <location>
        <position position="264"/>
    </location>
    <ligand>
        <name>Zn(2+)</name>
        <dbReference type="ChEBI" id="CHEBI:29105"/>
    </ligand>
</feature>
<keyword evidence="5" id="KW-0028">Amino-acid biosynthesis</keyword>
<comment type="function">
    <text evidence="5">Catalyzes the sequential NAD-dependent oxidations of L-histidinol to L-histidinaldehyde and then to L-histidine.</text>
</comment>
<dbReference type="GO" id="GO:0005829">
    <property type="term" value="C:cytosol"/>
    <property type="evidence" value="ECO:0007669"/>
    <property type="project" value="TreeGrafter"/>
</dbReference>
<proteinExistence type="inferred from homology"/>
<sequence length="434" mass="46163">MIITPVTTDSPKGQEIVASLLQRFQTTDSSCQDAVADILQAVRMRKNAAVVEYGRRFDAPNLTAEELEVSAAELQAAYDIVGDDFLETLTLAIERIQSFHEREMEDSWLQTRDDGTIVGRLVRPVDSAGLYVPGGQGGSTPLVSSVLMNGIPAGIAGVTERVMVTPPDTDGKVNPYLLVAAQEIGITRIFKAGSAWAIAALAYGTETIPKVDVIVGPGNQYVTEAKRLVSGMVRIDMIAGPSEVLIVTDETAKVENVAADMLAQAEHDTLALAVVVTTDANLAAAIPAELERQLATLSREGIARTSLADKGVILVAADMEEAIALANDIAIEHLELMITDPWSWVPHVRHAGAIFLGSHTPEAAGDYLAGPNHVLPTMGTARFASALGVETFLKKSSIISYSEKALAADSRHIQLLANLEGLTAHANSVAVRTR</sequence>
<dbReference type="GO" id="GO:0051287">
    <property type="term" value="F:NAD binding"/>
    <property type="evidence" value="ECO:0007669"/>
    <property type="project" value="InterPro"/>
</dbReference>
<evidence type="ECO:0000256" key="1">
    <source>
        <dbReference type="ARBA" id="ARBA00010178"/>
    </source>
</evidence>
<keyword evidence="5" id="KW-0520">NAD</keyword>
<evidence type="ECO:0000313" key="12">
    <source>
        <dbReference type="Proteomes" id="UP000184603"/>
    </source>
</evidence>
<dbReference type="PANTHER" id="PTHR21256:SF2">
    <property type="entry name" value="HISTIDINE BIOSYNTHESIS TRIFUNCTIONAL PROTEIN"/>
    <property type="match status" value="1"/>
</dbReference>
<evidence type="ECO:0000256" key="10">
    <source>
        <dbReference type="RuleBase" id="RU004175"/>
    </source>
</evidence>
<dbReference type="InterPro" id="IPR022695">
    <property type="entry name" value="Histidinol_DH_monofunct"/>
</dbReference>
<dbReference type="EMBL" id="FRFE01000011">
    <property type="protein sequence ID" value="SHO48781.1"/>
    <property type="molecule type" value="Genomic_DNA"/>
</dbReference>
<dbReference type="InterPro" id="IPR001692">
    <property type="entry name" value="Histidinol_DH_CS"/>
</dbReference>
<dbReference type="NCBIfam" id="TIGR00069">
    <property type="entry name" value="hisD"/>
    <property type="match status" value="1"/>
</dbReference>
<keyword evidence="12" id="KW-1185">Reference proteome</keyword>
<dbReference type="OrthoDB" id="9805269at2"/>
<dbReference type="SUPFAM" id="SSF53720">
    <property type="entry name" value="ALDH-like"/>
    <property type="match status" value="1"/>
</dbReference>
<dbReference type="GO" id="GO:0000105">
    <property type="term" value="P:L-histidine biosynthetic process"/>
    <property type="evidence" value="ECO:0007669"/>
    <property type="project" value="UniProtKB-UniRule"/>
</dbReference>
<dbReference type="CDD" id="cd06572">
    <property type="entry name" value="Histidinol_dh"/>
    <property type="match status" value="1"/>
</dbReference>
<reference evidence="11 12" key="1">
    <citation type="submission" date="2016-12" db="EMBL/GenBank/DDBJ databases">
        <authorList>
            <person name="Song W.-J."/>
            <person name="Kurnit D.M."/>
        </authorList>
    </citation>
    <scope>NUCLEOTIDE SEQUENCE [LARGE SCALE GENOMIC DNA]</scope>
    <source>
        <strain evidence="11 12">DSM 18488</strain>
    </source>
</reference>
<dbReference type="Pfam" id="PF00815">
    <property type="entry name" value="Histidinol_dh"/>
    <property type="match status" value="1"/>
</dbReference>
<dbReference type="EC" id="1.1.1.23" evidence="5"/>
<gene>
    <name evidence="5" type="primary">hisD</name>
    <name evidence="11" type="ORF">SAMN02745220_02463</name>
</gene>
<comment type="caution">
    <text evidence="5">Lacks conserved residue(s) required for the propagation of feature annotation.</text>
</comment>
<dbReference type="RefSeq" id="WP_073613758.1">
    <property type="nucleotide sequence ID" value="NZ_FRFE01000011.1"/>
</dbReference>
<dbReference type="Gene3D" id="1.20.5.1300">
    <property type="match status" value="1"/>
</dbReference>
<name>A0A1M7Y881_9BACT</name>
<keyword evidence="3 5" id="KW-0862">Zinc</keyword>
<dbReference type="Gene3D" id="3.40.50.1980">
    <property type="entry name" value="Nitrogenase molybdenum iron protein domain"/>
    <property type="match status" value="2"/>
</dbReference>
<dbReference type="InterPro" id="IPR016161">
    <property type="entry name" value="Ald_DH/histidinol_DH"/>
</dbReference>
<accession>A0A1M7Y881</accession>
<feature type="binding site" evidence="5 8">
    <location>
        <position position="420"/>
    </location>
    <ligand>
        <name>substrate</name>
    </ligand>
</feature>
<evidence type="ECO:0000256" key="9">
    <source>
        <dbReference type="PIRSR" id="PIRSR000099-4"/>
    </source>
</evidence>
<dbReference type="InterPro" id="IPR012131">
    <property type="entry name" value="Hstdl_DH"/>
</dbReference>
<evidence type="ECO:0000256" key="5">
    <source>
        <dbReference type="HAMAP-Rule" id="MF_01024"/>
    </source>
</evidence>
<dbReference type="PRINTS" id="PR00083">
    <property type="entry name" value="HOLDHDRGNASE"/>
</dbReference>
<evidence type="ECO:0000256" key="7">
    <source>
        <dbReference type="PIRSR" id="PIRSR000099-1"/>
    </source>
</evidence>
<protein>
    <recommendedName>
        <fullName evidence="5">Histidinol dehydrogenase</fullName>
        <shortName evidence="5">HDH</shortName>
        <ecNumber evidence="5">1.1.1.23</ecNumber>
    </recommendedName>
</protein>
<keyword evidence="5" id="KW-0368">Histidine biosynthesis</keyword>
<comment type="cofactor">
    <cofactor evidence="5 9">
        <name>Zn(2+)</name>
        <dbReference type="ChEBI" id="CHEBI:29105"/>
    </cofactor>
    <text evidence="5 9">Binds 1 zinc ion per subunit.</text>
</comment>
<keyword evidence="4 5" id="KW-0560">Oxidoreductase</keyword>
<evidence type="ECO:0000256" key="2">
    <source>
        <dbReference type="ARBA" id="ARBA00022723"/>
    </source>
</evidence>
<feature type="active site" description="Proton acceptor" evidence="5 7">
    <location>
        <position position="333"/>
    </location>
</feature>
<feature type="binding site" evidence="5 8">
    <location>
        <position position="366"/>
    </location>
    <ligand>
        <name>substrate</name>
    </ligand>
</feature>
<feature type="binding site" evidence="5 9">
    <location>
        <position position="425"/>
    </location>
    <ligand>
        <name>Zn(2+)</name>
        <dbReference type="ChEBI" id="CHEBI:29105"/>
    </ligand>
</feature>
<dbReference type="FunFam" id="3.40.50.1980:FF:000001">
    <property type="entry name" value="Histidinol dehydrogenase"/>
    <property type="match status" value="1"/>
</dbReference>
<organism evidence="11 12">
    <name type="scientific">Desulfopila aestuarii DSM 18488</name>
    <dbReference type="NCBI Taxonomy" id="1121416"/>
    <lineage>
        <taxon>Bacteria</taxon>
        <taxon>Pseudomonadati</taxon>
        <taxon>Thermodesulfobacteriota</taxon>
        <taxon>Desulfobulbia</taxon>
        <taxon>Desulfobulbales</taxon>
        <taxon>Desulfocapsaceae</taxon>
        <taxon>Desulfopila</taxon>
    </lineage>
</organism>
<comment type="pathway">
    <text evidence="5">Amino-acid biosynthesis; L-histidine biosynthesis; L-histidine from 5-phospho-alpha-D-ribose 1-diphosphate: step 9/9.</text>
</comment>
<feature type="binding site" evidence="5 8">
    <location>
        <position position="267"/>
    </location>
    <ligand>
        <name>substrate</name>
    </ligand>
</feature>
<feature type="binding site" evidence="5 8">
    <location>
        <position position="264"/>
    </location>
    <ligand>
        <name>substrate</name>
    </ligand>
</feature>
<feature type="binding site" evidence="5 8">
    <location>
        <position position="333"/>
    </location>
    <ligand>
        <name>substrate</name>
    </ligand>
</feature>
<evidence type="ECO:0000313" key="11">
    <source>
        <dbReference type="EMBL" id="SHO48781.1"/>
    </source>
</evidence>
<dbReference type="UniPathway" id="UPA00031">
    <property type="reaction ID" value="UER00014"/>
</dbReference>
<dbReference type="GO" id="GO:0004399">
    <property type="term" value="F:histidinol dehydrogenase activity"/>
    <property type="evidence" value="ECO:0007669"/>
    <property type="project" value="UniProtKB-UniRule"/>
</dbReference>
<dbReference type="PANTHER" id="PTHR21256">
    <property type="entry name" value="HISTIDINOL DEHYDROGENASE HDH"/>
    <property type="match status" value="1"/>
</dbReference>
<feature type="active site" description="Proton acceptor" evidence="5 7">
    <location>
        <position position="332"/>
    </location>
</feature>
<feature type="binding site" evidence="5 8">
    <location>
        <position position="425"/>
    </location>
    <ligand>
        <name>substrate</name>
    </ligand>
</feature>
<dbReference type="PROSITE" id="PS00611">
    <property type="entry name" value="HISOL_DEHYDROGENASE"/>
    <property type="match status" value="1"/>
</dbReference>
<dbReference type="HAMAP" id="MF_01024">
    <property type="entry name" value="HisD"/>
    <property type="match status" value="1"/>
</dbReference>
<comment type="similarity">
    <text evidence="1 5 6 10">Belongs to the histidinol dehydrogenase family.</text>
</comment>
<feature type="binding site" evidence="5 8">
    <location>
        <position position="242"/>
    </location>
    <ligand>
        <name>substrate</name>
    </ligand>
</feature>
<dbReference type="STRING" id="1121416.SAMN02745220_02463"/>
<evidence type="ECO:0000256" key="3">
    <source>
        <dbReference type="ARBA" id="ARBA00022833"/>
    </source>
</evidence>
<evidence type="ECO:0000256" key="4">
    <source>
        <dbReference type="ARBA" id="ARBA00023002"/>
    </source>
</evidence>